<dbReference type="Pfam" id="PF05493">
    <property type="entry name" value="ATP_synt_H"/>
    <property type="match status" value="1"/>
</dbReference>
<evidence type="ECO:0000256" key="8">
    <source>
        <dbReference type="ARBA" id="ARBA00023136"/>
    </source>
</evidence>
<sequence length="51" mass="5654">VACNRLMVPLIVMNVFWGFLGFLVPRFIPKGASEGIIITMLVACSVCCYLF</sequence>
<evidence type="ECO:0000256" key="6">
    <source>
        <dbReference type="ARBA" id="ARBA00022989"/>
    </source>
</evidence>
<feature type="transmembrane region" description="Helical" evidence="9">
    <location>
        <begin position="31"/>
        <end position="50"/>
    </location>
</feature>
<evidence type="ECO:0000313" key="11">
    <source>
        <dbReference type="Proteomes" id="UP000675900"/>
    </source>
</evidence>
<keyword evidence="6 9" id="KW-1133">Transmembrane helix</keyword>
<dbReference type="GeneTree" id="ENSGT01110000267995"/>
<keyword evidence="11" id="KW-1185">Reference proteome</keyword>
<evidence type="ECO:0000256" key="1">
    <source>
        <dbReference type="ARBA" id="ARBA00004141"/>
    </source>
</evidence>
<evidence type="ECO:0000256" key="9">
    <source>
        <dbReference type="SAM" id="Phobius"/>
    </source>
</evidence>
<dbReference type="GO" id="GO:0033179">
    <property type="term" value="C:proton-transporting V-type ATPase, V0 domain"/>
    <property type="evidence" value="ECO:0007669"/>
    <property type="project" value="InterPro"/>
</dbReference>
<feature type="transmembrane region" description="Helical" evidence="9">
    <location>
        <begin position="7"/>
        <end position="25"/>
    </location>
</feature>
<proteinExistence type="inferred from homology"/>
<name>A0A8C9J7M3_PANTA</name>
<evidence type="ECO:0000256" key="3">
    <source>
        <dbReference type="ARBA" id="ARBA00022448"/>
    </source>
</evidence>
<dbReference type="PANTHER" id="PTHR12263:SF5">
    <property type="entry name" value="V-TYPE PROTON ATPASE SUBUNIT E 1"/>
    <property type="match status" value="1"/>
</dbReference>
<comment type="similarity">
    <text evidence="2">Belongs to the V-ATPase e1/e2 subunit family.</text>
</comment>
<dbReference type="PANTHER" id="PTHR12263">
    <property type="entry name" value="VACUOLAR ATP SYNTHASE SUBUNIT H"/>
    <property type="match status" value="1"/>
</dbReference>
<dbReference type="AlphaFoldDB" id="A0A8C9J7M3"/>
<organism evidence="10 11">
    <name type="scientific">Panthera tigris altaica</name>
    <name type="common">Siberian tiger</name>
    <dbReference type="NCBI Taxonomy" id="74533"/>
    <lineage>
        <taxon>Eukaryota</taxon>
        <taxon>Metazoa</taxon>
        <taxon>Chordata</taxon>
        <taxon>Craniata</taxon>
        <taxon>Vertebrata</taxon>
        <taxon>Euteleostomi</taxon>
        <taxon>Mammalia</taxon>
        <taxon>Eutheria</taxon>
        <taxon>Laurasiatheria</taxon>
        <taxon>Carnivora</taxon>
        <taxon>Feliformia</taxon>
        <taxon>Felidae</taxon>
        <taxon>Pantherinae</taxon>
        <taxon>Panthera</taxon>
    </lineage>
</organism>
<evidence type="ECO:0000313" key="10">
    <source>
        <dbReference type="Ensembl" id="ENSPTIP00000000023.1"/>
    </source>
</evidence>
<protein>
    <submittedName>
        <fullName evidence="10">Uncharacterized protein</fullName>
    </submittedName>
</protein>
<dbReference type="GO" id="GO:0046961">
    <property type="term" value="F:proton-transporting ATPase activity, rotational mechanism"/>
    <property type="evidence" value="ECO:0007669"/>
    <property type="project" value="InterPro"/>
</dbReference>
<reference evidence="10" key="2">
    <citation type="submission" date="2025-09" db="UniProtKB">
        <authorList>
            <consortium name="Ensembl"/>
        </authorList>
    </citation>
    <scope>IDENTIFICATION</scope>
</reference>
<keyword evidence="8 9" id="KW-0472">Membrane</keyword>
<accession>A0A8C9J7M3</accession>
<keyword evidence="3" id="KW-0813">Transport</keyword>
<dbReference type="InterPro" id="IPR008389">
    <property type="entry name" value="ATPase_V0-cplx_e1/e2_su"/>
</dbReference>
<evidence type="ECO:0000256" key="5">
    <source>
        <dbReference type="ARBA" id="ARBA00022781"/>
    </source>
</evidence>
<reference evidence="10" key="1">
    <citation type="submission" date="2025-08" db="UniProtKB">
        <authorList>
            <consortium name="Ensembl"/>
        </authorList>
    </citation>
    <scope>IDENTIFICATION</scope>
</reference>
<evidence type="ECO:0000256" key="7">
    <source>
        <dbReference type="ARBA" id="ARBA00023065"/>
    </source>
</evidence>
<dbReference type="Ensembl" id="ENSPTIT00000000049.1">
    <property type="protein sequence ID" value="ENSPTIP00000000023.1"/>
    <property type="gene ID" value="ENSPTIG00000000073.1"/>
</dbReference>
<evidence type="ECO:0000256" key="4">
    <source>
        <dbReference type="ARBA" id="ARBA00022692"/>
    </source>
</evidence>
<keyword evidence="4 9" id="KW-0812">Transmembrane</keyword>
<dbReference type="Proteomes" id="UP000675900">
    <property type="component" value="Unassembled WGS sequence"/>
</dbReference>
<evidence type="ECO:0000256" key="2">
    <source>
        <dbReference type="ARBA" id="ARBA00008328"/>
    </source>
</evidence>
<keyword evidence="5" id="KW-0375">Hydrogen ion transport</keyword>
<comment type="subcellular location">
    <subcellularLocation>
        <location evidence="1">Membrane</location>
        <topology evidence="1">Multi-pass membrane protein</topology>
    </subcellularLocation>
</comment>
<keyword evidence="7" id="KW-0406">Ion transport</keyword>